<evidence type="ECO:0000313" key="13">
    <source>
        <dbReference type="Proteomes" id="UP000001640"/>
    </source>
</evidence>
<evidence type="ECO:0000256" key="9">
    <source>
        <dbReference type="SAM" id="MobiDB-lite"/>
    </source>
</evidence>
<dbReference type="KEGG" id="ncs:NCAS_0I00780"/>
<name>G0VJR5_NAUCA</name>
<feature type="compositionally biased region" description="Basic and acidic residues" evidence="9">
    <location>
        <begin position="430"/>
        <end position="452"/>
    </location>
</feature>
<dbReference type="GO" id="GO:0004576">
    <property type="term" value="F:oligosaccharyl transferase activity"/>
    <property type="evidence" value="ECO:0007669"/>
    <property type="project" value="EnsemblFungi"/>
</dbReference>
<evidence type="ECO:0000256" key="7">
    <source>
        <dbReference type="ARBA" id="ARBA00023136"/>
    </source>
</evidence>
<comment type="pathway">
    <text evidence="2 8">Protein modification; protein glycosylation.</text>
</comment>
<evidence type="ECO:0000256" key="3">
    <source>
        <dbReference type="ARBA" id="ARBA00008743"/>
    </source>
</evidence>
<dbReference type="InterPro" id="IPR005013">
    <property type="entry name" value="DDOST_48_kDa_subunit"/>
</dbReference>
<dbReference type="Pfam" id="PF03345">
    <property type="entry name" value="OST48_N"/>
    <property type="match status" value="1"/>
</dbReference>
<feature type="signal peptide" evidence="8">
    <location>
        <begin position="1"/>
        <end position="21"/>
    </location>
</feature>
<dbReference type="InParanoid" id="G0VJR5"/>
<keyword evidence="13" id="KW-1185">Reference proteome</keyword>
<evidence type="ECO:0000313" key="12">
    <source>
        <dbReference type="EMBL" id="CCC71746.1"/>
    </source>
</evidence>
<organism evidence="12 13">
    <name type="scientific">Naumovozyma castellii</name>
    <name type="common">Yeast</name>
    <name type="synonym">Saccharomyces castellii</name>
    <dbReference type="NCBI Taxonomy" id="27288"/>
    <lineage>
        <taxon>Eukaryota</taxon>
        <taxon>Fungi</taxon>
        <taxon>Dikarya</taxon>
        <taxon>Ascomycota</taxon>
        <taxon>Saccharomycotina</taxon>
        <taxon>Saccharomycetes</taxon>
        <taxon>Saccharomycetales</taxon>
        <taxon>Saccharomycetaceae</taxon>
        <taxon>Naumovozyma</taxon>
    </lineage>
</organism>
<feature type="chain" id="PRO_5005130854" description="Dolichyl-diphosphooligosaccharide--protein glycosyltransferase subunit WBP1" evidence="8">
    <location>
        <begin position="22"/>
        <end position="452"/>
    </location>
</feature>
<dbReference type="OMA" id="AHDEYPR"/>
<evidence type="ECO:0000256" key="2">
    <source>
        <dbReference type="ARBA" id="ARBA00004922"/>
    </source>
</evidence>
<comment type="subunit">
    <text evidence="8">Component of the oligosaccharyltransferase (OST) complex.</text>
</comment>
<gene>
    <name evidence="12" type="primary">NCAS0I00780</name>
    <name evidence="12" type="ordered locus">NCAS_0I00780</name>
</gene>
<dbReference type="InterPro" id="IPR055459">
    <property type="entry name" value="OST48_MD"/>
</dbReference>
<dbReference type="eggNOG" id="KOG2754">
    <property type="taxonomic scope" value="Eukaryota"/>
</dbReference>
<dbReference type="HOGENOM" id="CLU_031804_1_1_1"/>
<dbReference type="Pfam" id="PF23358">
    <property type="entry name" value="OST48_MD"/>
    <property type="match status" value="1"/>
</dbReference>
<dbReference type="RefSeq" id="XP_003678091.1">
    <property type="nucleotide sequence ID" value="XM_003678043.1"/>
</dbReference>
<evidence type="ECO:0000256" key="8">
    <source>
        <dbReference type="RuleBase" id="RU361142"/>
    </source>
</evidence>
<dbReference type="GO" id="GO:0005635">
    <property type="term" value="C:nuclear envelope"/>
    <property type="evidence" value="ECO:0007669"/>
    <property type="project" value="EnsemblFungi"/>
</dbReference>
<feature type="domain" description="OST48 middle" evidence="11">
    <location>
        <begin position="272"/>
        <end position="419"/>
    </location>
</feature>
<evidence type="ECO:0000256" key="1">
    <source>
        <dbReference type="ARBA" id="ARBA00004479"/>
    </source>
</evidence>
<dbReference type="PANTHER" id="PTHR10830">
    <property type="entry name" value="DOLICHYL-DIPHOSPHOOLIGOSACCHARIDE--PROTEIN GLYCOSYLTRANSFERASE 48 KDA SUBUNIT"/>
    <property type="match status" value="1"/>
</dbReference>
<dbReference type="STRING" id="1064592.G0VJR5"/>
<protein>
    <recommendedName>
        <fullName evidence="8">Dolichyl-diphosphooligosaccharide--protein glycosyltransferase subunit WBP1</fullName>
        <shortName evidence="8">Oligosaccharyl transferase subunit WBP1</shortName>
    </recommendedName>
</protein>
<keyword evidence="6 8" id="KW-1133">Transmembrane helix</keyword>
<proteinExistence type="inferred from homology"/>
<comment type="function">
    <text evidence="8">Subunit of the oligosaccharyl transferase (OST) complex that catalyzes the initial transfer of a defined glycan (Glc(3)Man(9)GlcNAc(2) in eukaryotes) from the lipid carrier dolichol-pyrophosphate to an asparagine residue within an Asn-X-Ser/Thr consensus motif in nascent polypeptide chains, the first step in protein N-glycosylation. N-glycosylation occurs cotranslationally and the complex associates with the Sec61 complex at the channel-forming translocon complex that mediates protein translocation across the endoplasmic reticulum (ER).</text>
</comment>
<evidence type="ECO:0000256" key="4">
    <source>
        <dbReference type="ARBA" id="ARBA00022692"/>
    </source>
</evidence>
<sequence>MASLKMYALCVLSTLLCVVQAISLTGSRTLIIYDDRLTELDDYSHFFNTLKDHSFDLQFKDLADKETILELYDKEFKTFDNLIVFPIKGKHINRQLSVDLLLKFYQDGGNIITITSPNAVPDSIRVFLNQLGIYPSPKGQTLTDYFQDGSAIQISSDNLLNEHIHSEQDEVNYQFGEASVALLDNRDLIIPLLRSTRTSFDAGKLKEAWDTGSQGYLMASFQNLQNDRLTWVGSSDFFLNEHSQTNAKLIKSIIEWTFNEKAVLKAVNESHHSAQGISYDDVKYKVNDDIVYNIGISEWKIDQWVPFVANDVQFELRQVDPYYRLNLSLVEQDDENATVQMYTTGVFKLPTRHGVFTFLTDYKRSGLSFIKNSDVKSIRHLANDEYPRSWEITNAWVYMAAISMVILAWIIFVVAFLTSSPNKIVTPVVKESKESREPKKAKEAKVSKSEKK</sequence>
<evidence type="ECO:0000256" key="6">
    <source>
        <dbReference type="ARBA" id="ARBA00022989"/>
    </source>
</evidence>
<evidence type="ECO:0000259" key="11">
    <source>
        <dbReference type="Pfam" id="PF23358"/>
    </source>
</evidence>
<keyword evidence="8" id="KW-0732">Signal</keyword>
<dbReference type="PANTHER" id="PTHR10830:SF0">
    <property type="entry name" value="DOLICHYL-DIPHOSPHOOLIGOSACCHARIDE--PROTEIN GLYCOSYLTRANSFERASE 48 KDA SUBUNIT"/>
    <property type="match status" value="1"/>
</dbReference>
<dbReference type="OrthoDB" id="29105at2759"/>
<feature type="domain" description="OST48 N-terminal" evidence="10">
    <location>
        <begin position="28"/>
        <end position="257"/>
    </location>
</feature>
<dbReference type="GO" id="GO:0018279">
    <property type="term" value="P:protein N-linked glycosylation via asparagine"/>
    <property type="evidence" value="ECO:0007669"/>
    <property type="project" value="UniProtKB-UniRule"/>
</dbReference>
<dbReference type="FunCoup" id="G0VJR5">
    <property type="interactions" value="1123"/>
</dbReference>
<reference key="2">
    <citation type="submission" date="2011-08" db="EMBL/GenBank/DDBJ databases">
        <title>Genome sequence of Naumovozyma castellii.</title>
        <authorList>
            <person name="Gordon J.L."/>
            <person name="Armisen D."/>
            <person name="Proux-Wera E."/>
            <person name="OhEigeartaigh S.S."/>
            <person name="Byrne K.P."/>
            <person name="Wolfe K.H."/>
        </authorList>
    </citation>
    <scope>NUCLEOTIDE SEQUENCE</scope>
    <source>
        <strain>Type strain:CBS 4309</strain>
    </source>
</reference>
<dbReference type="EMBL" id="HE576760">
    <property type="protein sequence ID" value="CCC71746.1"/>
    <property type="molecule type" value="Genomic_DNA"/>
</dbReference>
<feature type="transmembrane region" description="Helical" evidence="8">
    <location>
        <begin position="395"/>
        <end position="417"/>
    </location>
</feature>
<keyword evidence="5 8" id="KW-0256">Endoplasmic reticulum</keyword>
<reference evidence="12 13" key="1">
    <citation type="journal article" date="2011" name="Proc. Natl. Acad. Sci. U.S.A.">
        <title>Evolutionary erosion of yeast sex chromosomes by mating-type switching accidents.</title>
        <authorList>
            <person name="Gordon J.L."/>
            <person name="Armisen D."/>
            <person name="Proux-Wera E."/>
            <person name="Oheigeartaigh S.S."/>
            <person name="Byrne K.P."/>
            <person name="Wolfe K.H."/>
        </authorList>
    </citation>
    <scope>NUCLEOTIDE SEQUENCE [LARGE SCALE GENOMIC DNA]</scope>
    <source>
        <strain evidence="13">ATCC 76901 / BCRC 22586 / CBS 4309 / NBRC 1992 / NRRL Y-12630</strain>
    </source>
</reference>
<comment type="subcellular location">
    <subcellularLocation>
        <location evidence="8">Endoplasmic reticulum membrane</location>
        <topology evidence="8">Single-pass type I membrane protein</topology>
    </subcellularLocation>
    <subcellularLocation>
        <location evidence="1">Membrane</location>
        <topology evidence="1">Single-pass type I membrane protein</topology>
    </subcellularLocation>
</comment>
<dbReference type="UniPathway" id="UPA00378"/>
<dbReference type="GeneID" id="96905436"/>
<dbReference type="AlphaFoldDB" id="G0VJR5"/>
<evidence type="ECO:0000259" key="10">
    <source>
        <dbReference type="Pfam" id="PF03345"/>
    </source>
</evidence>
<feature type="region of interest" description="Disordered" evidence="9">
    <location>
        <begin position="428"/>
        <end position="452"/>
    </location>
</feature>
<comment type="similarity">
    <text evidence="3 8">Belongs to the DDOST 48 kDa subunit family.</text>
</comment>
<dbReference type="InterPro" id="IPR055457">
    <property type="entry name" value="OST48_N"/>
</dbReference>
<accession>G0VJR5</accession>
<keyword evidence="4 8" id="KW-0812">Transmembrane</keyword>
<evidence type="ECO:0000256" key="5">
    <source>
        <dbReference type="ARBA" id="ARBA00022824"/>
    </source>
</evidence>
<dbReference type="Proteomes" id="UP000001640">
    <property type="component" value="Chromosome 9"/>
</dbReference>
<keyword evidence="7 8" id="KW-0472">Membrane</keyword>
<dbReference type="GO" id="GO:0008250">
    <property type="term" value="C:oligosaccharyltransferase complex"/>
    <property type="evidence" value="ECO:0007669"/>
    <property type="project" value="EnsemblFungi"/>
</dbReference>